<dbReference type="OrthoDB" id="9808666at2"/>
<dbReference type="Gene3D" id="2.40.30.100">
    <property type="entry name" value="AF2212/PG0164-like"/>
    <property type="match status" value="1"/>
</dbReference>
<gene>
    <name evidence="1" type="ORF">FH969_12165</name>
</gene>
<dbReference type="AlphaFoldDB" id="A0A5C5B8U1"/>
<keyword evidence="2" id="KW-1185">Reference proteome</keyword>
<dbReference type="Proteomes" id="UP000313849">
    <property type="component" value="Unassembled WGS sequence"/>
</dbReference>
<name>A0A5C5B8U1_9MICO</name>
<reference evidence="1 2" key="1">
    <citation type="submission" date="2019-06" db="EMBL/GenBank/DDBJ databases">
        <title>Draft genome sequence of Miniimonas arenae KCTC 19750T isolated from sea sand.</title>
        <authorList>
            <person name="Park S.-J."/>
        </authorList>
    </citation>
    <scope>NUCLEOTIDE SEQUENCE [LARGE SCALE GENOMIC DNA]</scope>
    <source>
        <strain evidence="1 2">KCTC 19750</strain>
    </source>
</reference>
<dbReference type="RefSeq" id="WP_108718467.1">
    <property type="nucleotide sequence ID" value="NZ_VENP01000054.1"/>
</dbReference>
<protein>
    <submittedName>
        <fullName evidence="1">DUF1905 domain-containing protein</fullName>
    </submittedName>
</protein>
<dbReference type="InterPro" id="IPR037079">
    <property type="entry name" value="AF2212/PG0164-like_sf"/>
</dbReference>
<dbReference type="Pfam" id="PF08922">
    <property type="entry name" value="DUF1905"/>
    <property type="match status" value="1"/>
</dbReference>
<evidence type="ECO:0000313" key="1">
    <source>
        <dbReference type="EMBL" id="TNU73270.1"/>
    </source>
</evidence>
<comment type="caution">
    <text evidence="1">The sequence shown here is derived from an EMBL/GenBank/DDBJ whole genome shotgun (WGS) entry which is preliminary data.</text>
</comment>
<evidence type="ECO:0000313" key="2">
    <source>
        <dbReference type="Proteomes" id="UP000313849"/>
    </source>
</evidence>
<dbReference type="SUPFAM" id="SSF141694">
    <property type="entry name" value="AF2212/PG0164-like"/>
    <property type="match status" value="1"/>
</dbReference>
<proteinExistence type="predicted"/>
<organism evidence="1 2">
    <name type="scientific">Miniimonas arenae</name>
    <dbReference type="NCBI Taxonomy" id="676201"/>
    <lineage>
        <taxon>Bacteria</taxon>
        <taxon>Bacillati</taxon>
        <taxon>Actinomycetota</taxon>
        <taxon>Actinomycetes</taxon>
        <taxon>Micrococcales</taxon>
        <taxon>Beutenbergiaceae</taxon>
        <taxon>Miniimonas</taxon>
    </lineage>
</organism>
<accession>A0A5C5B8U1</accession>
<dbReference type="EMBL" id="VENP01000054">
    <property type="protein sequence ID" value="TNU73270.1"/>
    <property type="molecule type" value="Genomic_DNA"/>
</dbReference>
<dbReference type="InterPro" id="IPR015018">
    <property type="entry name" value="DUF1905"/>
</dbReference>
<sequence>MELVFSGEIVHWRGPAPYLFVVVPEQEAAQIASVAPVVTYGWGMIPVAVTIGATRVTTSLWPRHGSYVVPIKKVLQEGEGVGLGDVVTVRLDVDA</sequence>